<proteinExistence type="predicted"/>
<evidence type="ECO:0000313" key="3">
    <source>
        <dbReference type="Proteomes" id="UP000000457"/>
    </source>
</evidence>
<dbReference type="GeneID" id="13993802"/>
<feature type="transmembrane region" description="Helical" evidence="1">
    <location>
        <begin position="7"/>
        <end position="28"/>
    </location>
</feature>
<dbReference type="KEGG" id="vg:13993802"/>
<protein>
    <submittedName>
        <fullName evidence="2">Putative membrane protein</fullName>
    </submittedName>
</protein>
<keyword evidence="1" id="KW-1133">Transmembrane helix</keyword>
<accession>K4F764</accession>
<reference evidence="2 3" key="1">
    <citation type="journal article" date="2014" name="Virology">
        <title>Supersize me: Cronobacter sakazakii phage GAP32.</title>
        <authorList>
            <person name="Abbasifar R."/>
            <person name="Griffiths M.W."/>
            <person name="Sabour P.M."/>
            <person name="Ackermann H.-W."/>
            <person name="Vandersteegen K."/>
            <person name="Lavigne R."/>
            <person name="Noben J.-P."/>
            <person name="Villa A.A."/>
            <person name="Abbasifar A."/>
            <person name="Nash J.H.E."/>
            <person name="Kropinski A.M."/>
        </authorList>
    </citation>
    <scope>NUCLEOTIDE SEQUENCE [LARGE SCALE GENOMIC DNA]</scope>
    <source>
        <strain evidence="2">GAP-32</strain>
    </source>
</reference>
<keyword evidence="3" id="KW-1185">Reference proteome</keyword>
<organism evidence="2 3">
    <name type="scientific">Cronobacter phage vB_CsaM_GAP32</name>
    <dbReference type="NCBI Taxonomy" id="1141136"/>
    <lineage>
        <taxon>Viruses</taxon>
        <taxon>Duplodnaviria</taxon>
        <taxon>Heunggongvirae</taxon>
        <taxon>Uroviricota</taxon>
        <taxon>Caudoviricetes</taxon>
        <taxon>Mimasvirus</taxon>
        <taxon>Mimasvirus GAP32</taxon>
    </lineage>
</organism>
<feature type="transmembrane region" description="Helical" evidence="1">
    <location>
        <begin position="73"/>
        <end position="95"/>
    </location>
</feature>
<keyword evidence="1" id="KW-0472">Membrane</keyword>
<evidence type="ECO:0000256" key="1">
    <source>
        <dbReference type="SAM" id="Phobius"/>
    </source>
</evidence>
<dbReference type="Proteomes" id="UP000000457">
    <property type="component" value="Segment"/>
</dbReference>
<keyword evidence="1" id="KW-0812">Transmembrane</keyword>
<gene>
    <name evidence="2" type="ORF">GAP32_064</name>
</gene>
<dbReference type="RefSeq" id="YP_006987167.1">
    <property type="nucleotide sequence ID" value="NC_019401.1"/>
</dbReference>
<dbReference type="EMBL" id="JN882285">
    <property type="protein sequence ID" value="AFC21512.1"/>
    <property type="molecule type" value="Genomic_DNA"/>
</dbReference>
<dbReference type="OrthoDB" id="36784at35237"/>
<sequence>MSAGFIAFLLYVAVGVLFALYIGIYHFVSLWQYIKQLYTARYLTPTEIKTYFGFKFWWDRDCDSWIEISIMSLLRTLLLMLISIFIWPICVFFVLNMSIQRARERLEN</sequence>
<name>K4F764_9CAUD</name>
<evidence type="ECO:0000313" key="2">
    <source>
        <dbReference type="EMBL" id="AFC21512.1"/>
    </source>
</evidence>